<dbReference type="OrthoDB" id="3436922at2"/>
<protein>
    <submittedName>
        <fullName evidence="1">Uncharacterized protein</fullName>
    </submittedName>
</protein>
<gene>
    <name evidence="1" type="ORF">F0L17_09490</name>
</gene>
<keyword evidence="2" id="KW-1185">Reference proteome</keyword>
<comment type="caution">
    <text evidence="1">The sequence shown here is derived from an EMBL/GenBank/DDBJ whole genome shotgun (WGS) entry which is preliminary data.</text>
</comment>
<proteinExistence type="predicted"/>
<dbReference type="AlphaFoldDB" id="A0A6G2BB51"/>
<evidence type="ECO:0000313" key="1">
    <source>
        <dbReference type="EMBL" id="MTE19356.1"/>
    </source>
</evidence>
<dbReference type="RefSeq" id="WP_155070734.1">
    <property type="nucleotide sequence ID" value="NZ_WIXO01000001.1"/>
</dbReference>
<sequence length="199" mass="22200">MSFWSSDTINAGAAVASAVAAGAALLTARRAHHTAQTVARIEHDRWHAELTPQFNITITGIEGDRATLDVQLVGPIALDHLDKITLTVVQSDDAERTNRLPGGPSQNEIDNHVYGPYRFVPSPDGTDAHGHGPAPFSLRVGRGRPFALERTRPPRWQTGDDAAERWQHQWETWPMRLLVTCERNGETWQFHQIAHQRPQ</sequence>
<evidence type="ECO:0000313" key="2">
    <source>
        <dbReference type="Proteomes" id="UP000473014"/>
    </source>
</evidence>
<name>A0A6G2BB51_9ACTN</name>
<dbReference type="EMBL" id="WIXO01000001">
    <property type="protein sequence ID" value="MTE19356.1"/>
    <property type="molecule type" value="Genomic_DNA"/>
</dbReference>
<reference evidence="1 2" key="1">
    <citation type="submission" date="2019-11" db="EMBL/GenBank/DDBJ databases">
        <authorList>
            <person name="Yuan L."/>
        </authorList>
    </citation>
    <scope>NUCLEOTIDE SEQUENCE [LARGE SCALE GENOMIC DNA]</scope>
    <source>
        <strain evidence="1 2">TRM43335</strain>
    </source>
</reference>
<organism evidence="1 2">
    <name type="scientific">Streptomyces taklimakanensis</name>
    <dbReference type="NCBI Taxonomy" id="2569853"/>
    <lineage>
        <taxon>Bacteria</taxon>
        <taxon>Bacillati</taxon>
        <taxon>Actinomycetota</taxon>
        <taxon>Actinomycetes</taxon>
        <taxon>Kitasatosporales</taxon>
        <taxon>Streptomycetaceae</taxon>
        <taxon>Streptomyces</taxon>
    </lineage>
</organism>
<accession>A0A6G2BB51</accession>
<dbReference type="Proteomes" id="UP000473014">
    <property type="component" value="Unassembled WGS sequence"/>
</dbReference>